<sequence length="52" mass="6137">MAKSMYPSFPWNAKTKETSLLEKRVEELSKSLELLEKTVQELNIELKKLKQK</sequence>
<organism evidence="2">
    <name type="scientific">Myoviridae sp. ctByu2</name>
    <dbReference type="NCBI Taxonomy" id="2827668"/>
    <lineage>
        <taxon>Viruses</taxon>
        <taxon>Duplodnaviria</taxon>
        <taxon>Heunggongvirae</taxon>
        <taxon>Uroviricota</taxon>
        <taxon>Caudoviricetes</taxon>
    </lineage>
</organism>
<feature type="coiled-coil region" evidence="1">
    <location>
        <begin position="18"/>
        <end position="52"/>
    </location>
</feature>
<keyword evidence="1" id="KW-0175">Coiled coil</keyword>
<evidence type="ECO:0000256" key="1">
    <source>
        <dbReference type="SAM" id="Coils"/>
    </source>
</evidence>
<reference evidence="2" key="1">
    <citation type="journal article" date="2021" name="Proc. Natl. Acad. Sci. U.S.A.">
        <title>A Catalog of Tens of Thousands of Viruses from Human Metagenomes Reveals Hidden Associations with Chronic Diseases.</title>
        <authorList>
            <person name="Tisza M.J."/>
            <person name="Buck C.B."/>
        </authorList>
    </citation>
    <scope>NUCLEOTIDE SEQUENCE</scope>
    <source>
        <strain evidence="2">CtByu2</strain>
    </source>
</reference>
<name>A0A8S5S9Q2_9CAUD</name>
<dbReference type="EMBL" id="BK032557">
    <property type="protein sequence ID" value="DAF47662.1"/>
    <property type="molecule type" value="Genomic_DNA"/>
</dbReference>
<accession>A0A8S5S9Q2</accession>
<protein>
    <submittedName>
        <fullName evidence="2">GABH AIV/GABH BLL coil heterodimer, DE NOVO.9A</fullName>
    </submittedName>
</protein>
<evidence type="ECO:0000313" key="2">
    <source>
        <dbReference type="EMBL" id="DAF47662.1"/>
    </source>
</evidence>
<proteinExistence type="predicted"/>